<dbReference type="PROSITE" id="PS00018">
    <property type="entry name" value="EF_HAND_1"/>
    <property type="match status" value="1"/>
</dbReference>
<feature type="compositionally biased region" description="Pro residues" evidence="3">
    <location>
        <begin position="354"/>
        <end position="366"/>
    </location>
</feature>
<keyword evidence="6" id="KW-1185">Reference proteome</keyword>
<evidence type="ECO:0000256" key="2">
    <source>
        <dbReference type="ARBA" id="ARBA00022837"/>
    </source>
</evidence>
<dbReference type="PANTHER" id="PTHR47500">
    <property type="entry name" value="EF-HAND CALCIUM-BINDING DOMAIN-CONTAINING PROTEIN"/>
    <property type="match status" value="1"/>
</dbReference>
<feature type="compositionally biased region" description="Basic and acidic residues" evidence="3">
    <location>
        <begin position="203"/>
        <end position="212"/>
    </location>
</feature>
<reference evidence="5 6" key="1">
    <citation type="submission" date="2016-04" db="EMBL/GenBank/DDBJ databases">
        <title>Polished mammalian reference genomes with single-molecule sequencing and chromosome conformation capture applied to the Capra hircus genome.</title>
        <authorList>
            <person name="Bickhart D.M."/>
            <person name="Koren S."/>
            <person name="Rosen B."/>
            <person name="Hastie A."/>
            <person name="Liachko I."/>
            <person name="Sullivan S.T."/>
            <person name="Burton J."/>
            <person name="Sayre B.L."/>
            <person name="Huson H.J."/>
            <person name="Lee J."/>
            <person name="Lam E."/>
            <person name="Kelley C.M."/>
            <person name="Hutchison J.L."/>
            <person name="Zhou Y."/>
            <person name="Sun J."/>
            <person name="Crisa A."/>
            <person name="Schwartz J.C."/>
            <person name="Hammond J.A."/>
            <person name="Schroeder S.G."/>
            <person name="Liu G.E."/>
            <person name="Dunham M."/>
            <person name="Shendure J."/>
            <person name="Sonstegard T.S."/>
            <person name="Phillippy A.M."/>
            <person name="Van Tassell C.P."/>
            <person name="Smith T.P."/>
        </authorList>
    </citation>
    <scope>NUCLEOTIDE SEQUENCE [LARGE SCALE GENOMIC DNA]</scope>
</reference>
<name>A0A452FZT0_CAPHI</name>
<dbReference type="SUPFAM" id="SSF47473">
    <property type="entry name" value="EF-hand"/>
    <property type="match status" value="1"/>
</dbReference>
<dbReference type="EMBL" id="LWLT01000002">
    <property type="status" value="NOT_ANNOTATED_CDS"/>
    <property type="molecule type" value="Genomic_DNA"/>
</dbReference>
<sequence>MTDSGNAQIYLEDRIEVPGAQPSPALRTASDRAGEEPTTSEVGQAVFPDAEAMDSGPQPSPALGALETRPGRRDASEEGFPQLGPQEQKPPAGPGMKPSSWVPQEGPRELQADWDPATPGSELGVPPNGVPTTQEGLQQQGSGKETEDQQESQWNPEAMEGQGPESRQDPEGQPIPGRLAANESDTVQPTEPYCTLDSCEQQLEDKPPKEVDTPPFGTQGALPEPGPGEREDSFQEAVSLMPTATLEEKTVHTDPPPTPRPNTPKARDEAVEIQPALGPARPPEAVNTGARGLDLTQKQPQGPVAATCTRDPGSARPGFMRRLLEVEEEEAALRRAAKARTLPGRRCPRALGPVPTPTPSLPPPLPVTQAPASASAPAWARPPAPAGTPGPTPGPVAVLPVPASDLAWRRTELLSHSGERSLKARQELEERCLLKVCQTWEERAEEHLTMKQEEAFRSYFEIFNGHGEVDAQSLQSILLLVGISLTTAQVEGALRSADIDGDGHVNFKDFLTVMTDTRRFFCSVEQNALMDMAPPNPHTLFFEILSLLVEMLALPEGALEEITSYYQRKLKEGACKAQETESAAVRLRPRKKLPYSPPQADTLEIPERRVLRVLSRLKQQNYAANLQSPYAQVPCIPLCPRLDKKTVRRKQGGHYVLEQCPSSGLGPDTHSALLHTGSQGGREPGRLSSVPARTH</sequence>
<evidence type="ECO:0000313" key="5">
    <source>
        <dbReference type="Ensembl" id="ENSCHIP00000029833.1"/>
    </source>
</evidence>
<keyword evidence="2" id="KW-0106">Calcium</keyword>
<reference evidence="5" key="2">
    <citation type="submission" date="2025-08" db="UniProtKB">
        <authorList>
            <consortium name="Ensembl"/>
        </authorList>
    </citation>
    <scope>IDENTIFICATION</scope>
</reference>
<accession>A0A452FZT0</accession>
<reference evidence="5" key="3">
    <citation type="submission" date="2025-09" db="UniProtKB">
        <authorList>
            <consortium name="Ensembl"/>
        </authorList>
    </citation>
    <scope>IDENTIFICATION</scope>
</reference>
<dbReference type="SMART" id="SM00054">
    <property type="entry name" value="EFh"/>
    <property type="match status" value="1"/>
</dbReference>
<evidence type="ECO:0000256" key="1">
    <source>
        <dbReference type="ARBA" id="ARBA00022723"/>
    </source>
</evidence>
<dbReference type="Bgee" id="ENSCHIG00000024826">
    <property type="expression patterns" value="Expressed in uterus and 7 other cell types or tissues"/>
</dbReference>
<evidence type="ECO:0000256" key="3">
    <source>
        <dbReference type="SAM" id="MobiDB-lite"/>
    </source>
</evidence>
<gene>
    <name evidence="5" type="primary">SPATA21</name>
</gene>
<dbReference type="AlphaFoldDB" id="A0A452FZT0"/>
<dbReference type="InterPro" id="IPR043520">
    <property type="entry name" value="SPT21"/>
</dbReference>
<feature type="region of interest" description="Disordered" evidence="3">
    <location>
        <begin position="1"/>
        <end position="317"/>
    </location>
</feature>
<keyword evidence="1" id="KW-0479">Metal-binding</keyword>
<feature type="region of interest" description="Disordered" evidence="3">
    <location>
        <begin position="658"/>
        <end position="695"/>
    </location>
</feature>
<feature type="compositionally biased region" description="Low complexity" evidence="3">
    <location>
        <begin position="367"/>
        <end position="379"/>
    </location>
</feature>
<dbReference type="GO" id="GO:0005509">
    <property type="term" value="F:calcium ion binding"/>
    <property type="evidence" value="ECO:0007669"/>
    <property type="project" value="InterPro"/>
</dbReference>
<proteinExistence type="predicted"/>
<feature type="domain" description="EF-hand" evidence="4">
    <location>
        <begin position="485"/>
        <end position="520"/>
    </location>
</feature>
<organism evidence="5 6">
    <name type="scientific">Capra hircus</name>
    <name type="common">Goat</name>
    <dbReference type="NCBI Taxonomy" id="9925"/>
    <lineage>
        <taxon>Eukaryota</taxon>
        <taxon>Metazoa</taxon>
        <taxon>Chordata</taxon>
        <taxon>Craniata</taxon>
        <taxon>Vertebrata</taxon>
        <taxon>Euteleostomi</taxon>
        <taxon>Mammalia</taxon>
        <taxon>Eutheria</taxon>
        <taxon>Laurasiatheria</taxon>
        <taxon>Artiodactyla</taxon>
        <taxon>Ruminantia</taxon>
        <taxon>Pecora</taxon>
        <taxon>Bovidae</taxon>
        <taxon>Caprinae</taxon>
        <taxon>Capra</taxon>
    </lineage>
</organism>
<dbReference type="Proteomes" id="UP000291000">
    <property type="component" value="Chromosome 2"/>
</dbReference>
<dbReference type="Ensembl" id="ENSCHIT00000037703.1">
    <property type="protein sequence ID" value="ENSCHIP00000029833.1"/>
    <property type="gene ID" value="ENSCHIG00000024826.1"/>
</dbReference>
<feature type="region of interest" description="Disordered" evidence="3">
    <location>
        <begin position="335"/>
        <end position="397"/>
    </location>
</feature>
<dbReference type="STRING" id="9925.ENSCHIP00000029833"/>
<dbReference type="GeneTree" id="ENSGT00940000162494"/>
<dbReference type="PANTHER" id="PTHR47500:SF1">
    <property type="entry name" value="SPERMATOGENESIS-ASSOCIATED PROTEIN 21"/>
    <property type="match status" value="1"/>
</dbReference>
<dbReference type="InterPro" id="IPR002048">
    <property type="entry name" value="EF_hand_dom"/>
</dbReference>
<protein>
    <submittedName>
        <fullName evidence="5">Spermatosis associated 21</fullName>
    </submittedName>
</protein>
<feature type="compositionally biased region" description="Pro residues" evidence="3">
    <location>
        <begin position="380"/>
        <end position="394"/>
    </location>
</feature>
<dbReference type="PROSITE" id="PS50222">
    <property type="entry name" value="EF_HAND_2"/>
    <property type="match status" value="1"/>
</dbReference>
<dbReference type="CDD" id="cd00051">
    <property type="entry name" value="EFh"/>
    <property type="match status" value="1"/>
</dbReference>
<dbReference type="Gene3D" id="1.10.238.10">
    <property type="entry name" value="EF-hand"/>
    <property type="match status" value="1"/>
</dbReference>
<dbReference type="InterPro" id="IPR011992">
    <property type="entry name" value="EF-hand-dom_pair"/>
</dbReference>
<dbReference type="InterPro" id="IPR018247">
    <property type="entry name" value="EF_Hand_1_Ca_BS"/>
</dbReference>
<evidence type="ECO:0000259" key="4">
    <source>
        <dbReference type="PROSITE" id="PS50222"/>
    </source>
</evidence>
<evidence type="ECO:0000313" key="6">
    <source>
        <dbReference type="Proteomes" id="UP000291000"/>
    </source>
</evidence>
<feature type="compositionally biased region" description="Polar residues" evidence="3">
    <location>
        <begin position="130"/>
        <end position="143"/>
    </location>
</feature>
<dbReference type="OMA" id="PCIPLYP"/>